<proteinExistence type="predicted"/>
<evidence type="ECO:0000313" key="1">
    <source>
        <dbReference type="EMBL" id="TWT57775.1"/>
    </source>
</evidence>
<keyword evidence="2" id="KW-1185">Reference proteome</keyword>
<dbReference type="AlphaFoldDB" id="A0A5C5X6K9"/>
<protein>
    <submittedName>
        <fullName evidence="1">tRNA(Glu)-specific nuclease WapA</fullName>
        <ecNumber evidence="1">3.1.-.-</ecNumber>
    </submittedName>
</protein>
<name>A0A5C5X6K9_9PLAN</name>
<dbReference type="EMBL" id="SIHI01000001">
    <property type="protein sequence ID" value="TWT57775.1"/>
    <property type="molecule type" value="Genomic_DNA"/>
</dbReference>
<dbReference type="InterPro" id="IPR022385">
    <property type="entry name" value="Rhs_assc_core"/>
</dbReference>
<dbReference type="EC" id="3.1.-.-" evidence="1"/>
<dbReference type="InterPro" id="IPR050708">
    <property type="entry name" value="T6SS_VgrG/RHS"/>
</dbReference>
<dbReference type="PANTHER" id="PTHR32305">
    <property type="match status" value="1"/>
</dbReference>
<sequence>MTTQYFLWDEVDSNIIEEYDDSFDRTVEYTQEPGMYGGILSQHRNGATSFYHTDALGSTVALTDESENVTDTYESDAWGNEISHSGTSENPFRWNGQAGYYYDEQSGDYYVRQRVYQPTVARWKSADPLQISSLAVNVYIYVENRPPIWIDPSGLQAQDKPFSVDIRATFEDLDNKKCGDFAQIGWIFRIKGGAKFEGYFIQKVDISCAINDCNDCNKAPQKYSFYEVFRVGENGKMTDIDEVTVIAGKNFVITDQARGAAINNKCGEYVAKGEVRFFLRTEQTAIVDNWAKRGKYGKGMCQTSVGDLPSNANPPAWWNNDQSVNLFASASRSFSIKWNCCPCVSEKPDIDASPRQQTGTNQD</sequence>
<dbReference type="OrthoDB" id="291501at2"/>
<dbReference type="Proteomes" id="UP000317243">
    <property type="component" value="Unassembled WGS sequence"/>
</dbReference>
<dbReference type="Gene3D" id="2.180.10.10">
    <property type="entry name" value="RHS repeat-associated core"/>
    <property type="match status" value="1"/>
</dbReference>
<comment type="caution">
    <text evidence="1">The sequence shown here is derived from an EMBL/GenBank/DDBJ whole genome shotgun (WGS) entry which is preliminary data.</text>
</comment>
<evidence type="ECO:0000313" key="2">
    <source>
        <dbReference type="Proteomes" id="UP000317243"/>
    </source>
</evidence>
<organism evidence="1 2">
    <name type="scientific">Thalassoglobus neptunius</name>
    <dbReference type="NCBI Taxonomy" id="1938619"/>
    <lineage>
        <taxon>Bacteria</taxon>
        <taxon>Pseudomonadati</taxon>
        <taxon>Planctomycetota</taxon>
        <taxon>Planctomycetia</taxon>
        <taxon>Planctomycetales</taxon>
        <taxon>Planctomycetaceae</taxon>
        <taxon>Thalassoglobus</taxon>
    </lineage>
</organism>
<keyword evidence="1" id="KW-0378">Hydrolase</keyword>
<gene>
    <name evidence="1" type="primary">wapA_2</name>
    <name evidence="1" type="ORF">KOR42_11410</name>
</gene>
<dbReference type="GO" id="GO:0016787">
    <property type="term" value="F:hydrolase activity"/>
    <property type="evidence" value="ECO:0007669"/>
    <property type="project" value="UniProtKB-KW"/>
</dbReference>
<dbReference type="NCBIfam" id="TIGR03696">
    <property type="entry name" value="Rhs_assc_core"/>
    <property type="match status" value="1"/>
</dbReference>
<dbReference type="PANTHER" id="PTHR32305:SF15">
    <property type="entry name" value="PROTEIN RHSA-RELATED"/>
    <property type="match status" value="1"/>
</dbReference>
<accession>A0A5C5X6K9</accession>
<reference evidence="1 2" key="1">
    <citation type="submission" date="2019-02" db="EMBL/GenBank/DDBJ databases">
        <title>Deep-cultivation of Planctomycetes and their phenomic and genomic characterization uncovers novel biology.</title>
        <authorList>
            <person name="Wiegand S."/>
            <person name="Jogler M."/>
            <person name="Boedeker C."/>
            <person name="Pinto D."/>
            <person name="Vollmers J."/>
            <person name="Rivas-Marin E."/>
            <person name="Kohn T."/>
            <person name="Peeters S.H."/>
            <person name="Heuer A."/>
            <person name="Rast P."/>
            <person name="Oberbeckmann S."/>
            <person name="Bunk B."/>
            <person name="Jeske O."/>
            <person name="Meyerdierks A."/>
            <person name="Storesund J.E."/>
            <person name="Kallscheuer N."/>
            <person name="Luecker S."/>
            <person name="Lage O.M."/>
            <person name="Pohl T."/>
            <person name="Merkel B.J."/>
            <person name="Hornburger P."/>
            <person name="Mueller R.-W."/>
            <person name="Bruemmer F."/>
            <person name="Labrenz M."/>
            <person name="Spormann A.M."/>
            <person name="Op Den Camp H."/>
            <person name="Overmann J."/>
            <person name="Amann R."/>
            <person name="Jetten M.S.M."/>
            <person name="Mascher T."/>
            <person name="Medema M.H."/>
            <person name="Devos D.P."/>
            <person name="Kaster A.-K."/>
            <person name="Ovreas L."/>
            <person name="Rohde M."/>
            <person name="Galperin M.Y."/>
            <person name="Jogler C."/>
        </authorList>
    </citation>
    <scope>NUCLEOTIDE SEQUENCE [LARGE SCALE GENOMIC DNA]</scope>
    <source>
        <strain evidence="1 2">KOR42</strain>
    </source>
</reference>